<dbReference type="InterPro" id="IPR000182">
    <property type="entry name" value="GNAT_dom"/>
</dbReference>
<keyword evidence="7" id="KW-1185">Reference proteome</keyword>
<dbReference type="AlphaFoldDB" id="A0A0R2FC97"/>
<evidence type="ECO:0000256" key="1">
    <source>
        <dbReference type="ARBA" id="ARBA00005395"/>
    </source>
</evidence>
<comment type="caution">
    <text evidence="6">The sequence shown here is derived from an EMBL/GenBank/DDBJ whole genome shotgun (WGS) entry which is preliminary data.</text>
</comment>
<evidence type="ECO:0000256" key="2">
    <source>
        <dbReference type="ARBA" id="ARBA00022490"/>
    </source>
</evidence>
<evidence type="ECO:0000313" key="7">
    <source>
        <dbReference type="Proteomes" id="UP000050865"/>
    </source>
</evidence>
<dbReference type="RefSeq" id="WP_054663009.1">
    <property type="nucleotide sequence ID" value="NZ_AYZJ01000029.1"/>
</dbReference>
<feature type="domain" description="N-acetyltransferase" evidence="5">
    <location>
        <begin position="31"/>
        <end position="177"/>
    </location>
</feature>
<dbReference type="InterPro" id="IPR050680">
    <property type="entry name" value="YpeA/RimI_acetyltransf"/>
</dbReference>
<dbReference type="Proteomes" id="UP000050865">
    <property type="component" value="Unassembled WGS sequence"/>
</dbReference>
<dbReference type="PROSITE" id="PS51186">
    <property type="entry name" value="GNAT"/>
    <property type="match status" value="1"/>
</dbReference>
<evidence type="ECO:0000259" key="5">
    <source>
        <dbReference type="PROSITE" id="PS51186"/>
    </source>
</evidence>
<evidence type="ECO:0000256" key="4">
    <source>
        <dbReference type="ARBA" id="ARBA00023315"/>
    </source>
</evidence>
<dbReference type="EMBL" id="AYZJ01000029">
    <property type="protein sequence ID" value="KRN23015.1"/>
    <property type="molecule type" value="Genomic_DNA"/>
</dbReference>
<dbReference type="InterPro" id="IPR006464">
    <property type="entry name" value="AcTrfase_RimI/Ard1"/>
</dbReference>
<dbReference type="Pfam" id="PF00583">
    <property type="entry name" value="Acetyltransf_1"/>
    <property type="match status" value="1"/>
</dbReference>
<dbReference type="PANTHER" id="PTHR43420">
    <property type="entry name" value="ACETYLTRANSFERASE"/>
    <property type="match status" value="1"/>
</dbReference>
<organism evidence="6 7">
    <name type="scientific">Lacticaseibacillus camelliae DSM 22697 = JCM 13995</name>
    <dbReference type="NCBI Taxonomy" id="1423730"/>
    <lineage>
        <taxon>Bacteria</taxon>
        <taxon>Bacillati</taxon>
        <taxon>Bacillota</taxon>
        <taxon>Bacilli</taxon>
        <taxon>Lactobacillales</taxon>
        <taxon>Lactobacillaceae</taxon>
        <taxon>Lacticaseibacillus</taxon>
    </lineage>
</organism>
<dbReference type="Gene3D" id="3.40.630.30">
    <property type="match status" value="1"/>
</dbReference>
<name>A0A0R2FC97_9LACO</name>
<dbReference type="NCBIfam" id="TIGR01575">
    <property type="entry name" value="rimI"/>
    <property type="match status" value="1"/>
</dbReference>
<accession>A0A0R2FC97</accession>
<dbReference type="SUPFAM" id="SSF55729">
    <property type="entry name" value="Acyl-CoA N-acyltransferases (Nat)"/>
    <property type="match status" value="1"/>
</dbReference>
<dbReference type="InterPro" id="IPR016181">
    <property type="entry name" value="Acyl_CoA_acyltransferase"/>
</dbReference>
<protein>
    <submittedName>
        <fullName evidence="6">Acetyltransferase</fullName>
    </submittedName>
</protein>
<proteinExistence type="inferred from homology"/>
<reference evidence="6 7" key="1">
    <citation type="journal article" date="2015" name="Genome Announc.">
        <title>Expanding the biotechnology potential of lactobacilli through comparative genomics of 213 strains and associated genera.</title>
        <authorList>
            <person name="Sun Z."/>
            <person name="Harris H.M."/>
            <person name="McCann A."/>
            <person name="Guo C."/>
            <person name="Argimon S."/>
            <person name="Zhang W."/>
            <person name="Yang X."/>
            <person name="Jeffery I.B."/>
            <person name="Cooney J.C."/>
            <person name="Kagawa T.F."/>
            <person name="Liu W."/>
            <person name="Song Y."/>
            <person name="Salvetti E."/>
            <person name="Wrobel A."/>
            <person name="Rasinkangas P."/>
            <person name="Parkhill J."/>
            <person name="Rea M.C."/>
            <person name="O'Sullivan O."/>
            <person name="Ritari J."/>
            <person name="Douillard F.P."/>
            <person name="Paul Ross R."/>
            <person name="Yang R."/>
            <person name="Briner A.E."/>
            <person name="Felis G.E."/>
            <person name="de Vos W.M."/>
            <person name="Barrangou R."/>
            <person name="Klaenhammer T.R."/>
            <person name="Caufield P.W."/>
            <person name="Cui Y."/>
            <person name="Zhang H."/>
            <person name="O'Toole P.W."/>
        </authorList>
    </citation>
    <scope>NUCLEOTIDE SEQUENCE [LARGE SCALE GENOMIC DNA]</scope>
    <source>
        <strain evidence="6 7">DSM 22697</strain>
    </source>
</reference>
<dbReference type="PANTHER" id="PTHR43420:SF44">
    <property type="entry name" value="ACETYLTRANSFERASE YPEA"/>
    <property type="match status" value="1"/>
</dbReference>
<dbReference type="PATRIC" id="fig|1423730.4.peg.1732"/>
<sequence>MFRKFKQWFDHEPPVELAFPPQTMRVGEQTYQLRRMTNDDIDAALAMEKAIYHDTPWDRIAFISELRKTQRSLYLVLFDDDVMVAFIGCWFGKDEAHVTNIAVAPAYQGQGIGERLMQLMIDKAYDLGPSEITLEVRTDNTVAKHLYHKLGFQDGEIRHGYYVSTHADAMDMRKPLD</sequence>
<keyword evidence="4" id="KW-0012">Acyltransferase</keyword>
<keyword evidence="3 6" id="KW-0808">Transferase</keyword>
<dbReference type="GO" id="GO:0008080">
    <property type="term" value="F:N-acetyltransferase activity"/>
    <property type="evidence" value="ECO:0007669"/>
    <property type="project" value="InterPro"/>
</dbReference>
<evidence type="ECO:0000313" key="6">
    <source>
        <dbReference type="EMBL" id="KRN23015.1"/>
    </source>
</evidence>
<comment type="similarity">
    <text evidence="1">Belongs to the acetyltransferase family. RimI subfamily.</text>
</comment>
<evidence type="ECO:0000256" key="3">
    <source>
        <dbReference type="ARBA" id="ARBA00022679"/>
    </source>
</evidence>
<dbReference type="CDD" id="cd04301">
    <property type="entry name" value="NAT_SF"/>
    <property type="match status" value="1"/>
</dbReference>
<gene>
    <name evidence="6" type="ORF">FC75_GL001654</name>
</gene>
<dbReference type="STRING" id="1423730.FC75_GL001654"/>
<dbReference type="OrthoDB" id="9794566at2"/>
<keyword evidence="2" id="KW-0963">Cytoplasm</keyword>